<comment type="caution">
    <text evidence="1">The sequence shown here is derived from an EMBL/GenBank/DDBJ whole genome shotgun (WGS) entry which is preliminary data.</text>
</comment>
<dbReference type="STRING" id="1891224.BBP83_09705"/>
<evidence type="ECO:0000313" key="1">
    <source>
        <dbReference type="EMBL" id="ODA12815.1"/>
    </source>
</evidence>
<dbReference type="AlphaFoldDB" id="A0A1C3CVI3"/>
<gene>
    <name evidence="1" type="ORF">BBP83_09705</name>
</gene>
<reference evidence="1 2" key="1">
    <citation type="submission" date="2016-07" db="EMBL/GenBank/DDBJ databases">
        <title>Acinetobacter sp. ANC 4603.</title>
        <authorList>
            <person name="Radolfova-Krizova L."/>
            <person name="Nemec A."/>
        </authorList>
    </citation>
    <scope>NUCLEOTIDE SEQUENCE [LARGE SCALE GENOMIC DNA]</scope>
    <source>
        <strain evidence="1 2">ANC 4603</strain>
    </source>
</reference>
<name>A0A1C3CVI3_9GAMM</name>
<accession>A0A1C3CVI3</accession>
<dbReference type="PANTHER" id="PTHR43569">
    <property type="entry name" value="AMIDOHYDROLASE"/>
    <property type="match status" value="1"/>
</dbReference>
<dbReference type="PANTHER" id="PTHR43569:SF1">
    <property type="entry name" value="BLL3371 PROTEIN"/>
    <property type="match status" value="1"/>
</dbReference>
<dbReference type="InterPro" id="IPR032466">
    <property type="entry name" value="Metal_Hydrolase"/>
</dbReference>
<dbReference type="InterPro" id="IPR052350">
    <property type="entry name" value="Metallo-dep_Lactonases"/>
</dbReference>
<dbReference type="EMBL" id="MBDL01000010">
    <property type="protein sequence ID" value="ODA12815.1"/>
    <property type="molecule type" value="Genomic_DNA"/>
</dbReference>
<dbReference type="Gene3D" id="3.20.20.140">
    <property type="entry name" value="Metal-dependent hydrolases"/>
    <property type="match status" value="1"/>
</dbReference>
<keyword evidence="2" id="KW-1185">Reference proteome</keyword>
<protein>
    <recommendedName>
        <fullName evidence="3">Amidohydrolase-related domain-containing protein</fullName>
    </recommendedName>
</protein>
<organism evidence="1 2">
    <name type="scientific">Acinetobacter celticus</name>
    <dbReference type="NCBI Taxonomy" id="1891224"/>
    <lineage>
        <taxon>Bacteria</taxon>
        <taxon>Pseudomonadati</taxon>
        <taxon>Pseudomonadota</taxon>
        <taxon>Gammaproteobacteria</taxon>
        <taxon>Moraxellales</taxon>
        <taxon>Moraxellaceae</taxon>
        <taxon>Acinetobacter</taxon>
    </lineage>
</organism>
<evidence type="ECO:0000313" key="2">
    <source>
        <dbReference type="Proteomes" id="UP000186553"/>
    </source>
</evidence>
<dbReference type="Proteomes" id="UP000186553">
    <property type="component" value="Unassembled WGS sequence"/>
</dbReference>
<evidence type="ECO:0008006" key="3">
    <source>
        <dbReference type="Google" id="ProtNLM"/>
    </source>
</evidence>
<proteinExistence type="predicted"/>
<sequence>MQQLKFGIEEFFDLACPLIHHVLNCFGTYRVMFTSNFPMDSVSTSLPHILDAFSDAVIAYAPNALELVFLHNAKQFYRLK</sequence>
<dbReference type="SUPFAM" id="SSF51556">
    <property type="entry name" value="Metallo-dependent hydrolases"/>
    <property type="match status" value="1"/>
</dbReference>